<keyword evidence="8" id="KW-1185">Reference proteome</keyword>
<dbReference type="Proteomes" id="UP001497453">
    <property type="component" value="Chromosome 1"/>
</dbReference>
<feature type="domain" description="Ubiquitin-like protease family profile" evidence="6">
    <location>
        <begin position="403"/>
        <end position="582"/>
    </location>
</feature>
<sequence>MNPRKRPASETLLPLRAQKVPRRAYTNCTGATASPSQDESLLSRWSRFGEEFSTLMIDTVKAAIRGESRAFVYVCELILNRRSGFFENEQEERANGKRILPSPATVEAPAPPPPPPPPPRRSSSGSRPRANADQPIAGPSRLPQNAKPSHIPPVPMNIGVSTSASKLPTNGLATGRREDGLHQTAIQTGLPSPPLTASSVSSRTPSSVYTGAHPDLEAAIRMAERAQKRAEAKKTVGRRQHIFSKAHKAQVVEEREKLREEMEYELYKIKRASGYESDFKAFRGWMLYTSKLEEIAVQELLSPSRSLLDLRQRAEEPARRHSADEFLARALQKAKLSQQSPPPPKPFTPTLELLRVLHKAKDEEIEKRLHPVIELPPSLPPEEEAEVDRLIRKRGVIAKCGREQVSDKDISRLLPNQWLNDEIINFYGQMILSRSEGSKENPAVNGVVKGRRKPLNVHYFNTFFWSKLKGEGYEKARLAKWTKKIDIFTKDAILIPINHMNAHWTAAAINFRKKRIESYDSMSMDRAMVFKLLRGYLDAEHRNKKKKPFDFTGWEDYEMEDIPQQENGFDCGVFTCQFLESLSRGEERFPFRQRNMPYLRRRMIWEIGHARLRDSP</sequence>
<comment type="similarity">
    <text evidence="1">Belongs to the peptidase C48 family.</text>
</comment>
<organism evidence="7 8">
    <name type="scientific">Somion occarium</name>
    <dbReference type="NCBI Taxonomy" id="3059160"/>
    <lineage>
        <taxon>Eukaryota</taxon>
        <taxon>Fungi</taxon>
        <taxon>Dikarya</taxon>
        <taxon>Basidiomycota</taxon>
        <taxon>Agaricomycotina</taxon>
        <taxon>Agaricomycetes</taxon>
        <taxon>Polyporales</taxon>
        <taxon>Cerrenaceae</taxon>
        <taxon>Somion</taxon>
    </lineage>
</organism>
<keyword evidence="2" id="KW-0645">Protease</keyword>
<dbReference type="InterPro" id="IPR003653">
    <property type="entry name" value="Peptidase_C48_C"/>
</dbReference>
<dbReference type="Pfam" id="PF02902">
    <property type="entry name" value="Peptidase_C48"/>
    <property type="match status" value="1"/>
</dbReference>
<feature type="region of interest" description="Disordered" evidence="5">
    <location>
        <begin position="89"/>
        <end position="211"/>
    </location>
</feature>
<reference evidence="8" key="1">
    <citation type="submission" date="2024-04" db="EMBL/GenBank/DDBJ databases">
        <authorList>
            <person name="Shaw F."/>
            <person name="Minotto A."/>
        </authorList>
    </citation>
    <scope>NUCLEOTIDE SEQUENCE [LARGE SCALE GENOMIC DNA]</scope>
</reference>
<keyword evidence="4" id="KW-0788">Thiol protease</keyword>
<accession>A0ABP1CLA1</accession>
<proteinExistence type="inferred from homology"/>
<dbReference type="PANTHER" id="PTHR12606:SF141">
    <property type="entry name" value="GH15225P-RELATED"/>
    <property type="match status" value="1"/>
</dbReference>
<dbReference type="PROSITE" id="PS50600">
    <property type="entry name" value="ULP_PROTEASE"/>
    <property type="match status" value="1"/>
</dbReference>
<feature type="compositionally biased region" description="Low complexity" evidence="5">
    <location>
        <begin position="198"/>
        <end position="207"/>
    </location>
</feature>
<dbReference type="EMBL" id="OZ037944">
    <property type="protein sequence ID" value="CAL1696468.1"/>
    <property type="molecule type" value="Genomic_DNA"/>
</dbReference>
<dbReference type="PANTHER" id="PTHR12606">
    <property type="entry name" value="SENTRIN/SUMO-SPECIFIC PROTEASE"/>
    <property type="match status" value="1"/>
</dbReference>
<keyword evidence="3" id="KW-0378">Hydrolase</keyword>
<protein>
    <recommendedName>
        <fullName evidence="6">Ubiquitin-like protease family profile domain-containing protein</fullName>
    </recommendedName>
</protein>
<name>A0ABP1CLA1_9APHY</name>
<evidence type="ECO:0000313" key="8">
    <source>
        <dbReference type="Proteomes" id="UP001497453"/>
    </source>
</evidence>
<dbReference type="Gene3D" id="3.40.395.10">
    <property type="entry name" value="Adenoviral Proteinase, Chain A"/>
    <property type="match status" value="1"/>
</dbReference>
<evidence type="ECO:0000256" key="5">
    <source>
        <dbReference type="SAM" id="MobiDB-lite"/>
    </source>
</evidence>
<evidence type="ECO:0000259" key="6">
    <source>
        <dbReference type="PROSITE" id="PS50600"/>
    </source>
</evidence>
<dbReference type="InterPro" id="IPR038765">
    <property type="entry name" value="Papain-like_cys_pep_sf"/>
</dbReference>
<evidence type="ECO:0000256" key="3">
    <source>
        <dbReference type="ARBA" id="ARBA00022801"/>
    </source>
</evidence>
<dbReference type="SUPFAM" id="SSF54001">
    <property type="entry name" value="Cysteine proteinases"/>
    <property type="match status" value="1"/>
</dbReference>
<evidence type="ECO:0000313" key="7">
    <source>
        <dbReference type="EMBL" id="CAL1696468.1"/>
    </source>
</evidence>
<evidence type="ECO:0000256" key="1">
    <source>
        <dbReference type="ARBA" id="ARBA00005234"/>
    </source>
</evidence>
<gene>
    <name evidence="7" type="ORF">GFSPODELE1_LOCUS1198</name>
</gene>
<evidence type="ECO:0000256" key="2">
    <source>
        <dbReference type="ARBA" id="ARBA00022670"/>
    </source>
</evidence>
<feature type="compositionally biased region" description="Polar residues" evidence="5">
    <location>
        <begin position="159"/>
        <end position="172"/>
    </location>
</feature>
<feature type="compositionally biased region" description="Pro residues" evidence="5">
    <location>
        <begin position="109"/>
        <end position="120"/>
    </location>
</feature>
<evidence type="ECO:0000256" key="4">
    <source>
        <dbReference type="ARBA" id="ARBA00022807"/>
    </source>
</evidence>